<keyword evidence="1" id="KW-0472">Membrane</keyword>
<name>A0A6J7F9B5_9ZZZZ</name>
<accession>A0A6J7F9B5</accession>
<reference evidence="2" key="1">
    <citation type="submission" date="2020-05" db="EMBL/GenBank/DDBJ databases">
        <authorList>
            <person name="Chiriac C."/>
            <person name="Salcher M."/>
            <person name="Ghai R."/>
            <person name="Kavagutti S V."/>
        </authorList>
    </citation>
    <scope>NUCLEOTIDE SEQUENCE</scope>
</reference>
<keyword evidence="1" id="KW-1133">Transmembrane helix</keyword>
<organism evidence="2">
    <name type="scientific">freshwater metagenome</name>
    <dbReference type="NCBI Taxonomy" id="449393"/>
    <lineage>
        <taxon>unclassified sequences</taxon>
        <taxon>metagenomes</taxon>
        <taxon>ecological metagenomes</taxon>
    </lineage>
</organism>
<proteinExistence type="predicted"/>
<protein>
    <submittedName>
        <fullName evidence="2">Unannotated protein</fullName>
    </submittedName>
</protein>
<keyword evidence="1" id="KW-0812">Transmembrane</keyword>
<feature type="transmembrane region" description="Helical" evidence="1">
    <location>
        <begin position="20"/>
        <end position="40"/>
    </location>
</feature>
<gene>
    <name evidence="2" type="ORF">UFOPK3495_00287</name>
</gene>
<feature type="transmembrane region" description="Helical" evidence="1">
    <location>
        <begin position="46"/>
        <end position="67"/>
    </location>
</feature>
<evidence type="ECO:0000313" key="2">
    <source>
        <dbReference type="EMBL" id="CAB4890055.1"/>
    </source>
</evidence>
<sequence length="74" mass="7720">MSRTSAYRAEPGSVASAQVALRVGTLVWAGAAVIGTLIVRTQNGNIAHWIAMCAIGVVSGILGLVFLKRKARGR</sequence>
<dbReference type="EMBL" id="CAFBMC010000008">
    <property type="protein sequence ID" value="CAB4890055.1"/>
    <property type="molecule type" value="Genomic_DNA"/>
</dbReference>
<evidence type="ECO:0000256" key="1">
    <source>
        <dbReference type="SAM" id="Phobius"/>
    </source>
</evidence>
<dbReference type="AlphaFoldDB" id="A0A6J7F9B5"/>